<dbReference type="Proteomes" id="UP001495779">
    <property type="component" value="Unassembled WGS sequence"/>
</dbReference>
<evidence type="ECO:0000313" key="1">
    <source>
        <dbReference type="EMBL" id="MER5076482.1"/>
    </source>
</evidence>
<reference evidence="1 2" key="1">
    <citation type="submission" date="2021-04" db="EMBL/GenBank/DDBJ databases">
        <title>Determining the burden of carbapenem-resistant Enterobacterales from a tertiary public heath setting in Bangladesh: a clinical, epidemiological, and molecular study.</title>
        <authorList>
            <person name="Farzana R."/>
            <person name="Walsh T.R."/>
        </authorList>
    </citation>
    <scope>NUCLEOTIDE SEQUENCE [LARGE SCALE GENOMIC DNA]</scope>
    <source>
        <strain evidence="2">dmpro_s316</strain>
    </source>
</reference>
<protein>
    <submittedName>
        <fullName evidence="1">Uncharacterized protein</fullName>
    </submittedName>
</protein>
<organism evidence="1 2">
    <name type="scientific">Providencia stuartii</name>
    <dbReference type="NCBI Taxonomy" id="588"/>
    <lineage>
        <taxon>Bacteria</taxon>
        <taxon>Pseudomonadati</taxon>
        <taxon>Pseudomonadota</taxon>
        <taxon>Gammaproteobacteria</taxon>
        <taxon>Enterobacterales</taxon>
        <taxon>Morganellaceae</taxon>
        <taxon>Providencia</taxon>
    </lineage>
</organism>
<sequence length="100" mass="11289">MNGLVNKKDLAPKVTYIDNLKVRKYKKRGEYYAQRALAKGRSVEEIWDSIFGVEKKERPVLSLKPTKHYPSGDNCCLPNVAIFSGVKTKQPSSEFGVTAR</sequence>
<gene>
    <name evidence="1" type="ORF">KDV35_06320</name>
</gene>
<comment type="caution">
    <text evidence="1">The sequence shown here is derived from an EMBL/GenBank/DDBJ whole genome shotgun (WGS) entry which is preliminary data.</text>
</comment>
<name>A0ABD5L9G0_PROST</name>
<accession>A0ABD5L9G0</accession>
<dbReference type="EMBL" id="JAGSRH010000007">
    <property type="protein sequence ID" value="MER5076482.1"/>
    <property type="molecule type" value="Genomic_DNA"/>
</dbReference>
<dbReference type="AlphaFoldDB" id="A0ABD5L9G0"/>
<evidence type="ECO:0000313" key="2">
    <source>
        <dbReference type="Proteomes" id="UP001495779"/>
    </source>
</evidence>
<proteinExistence type="predicted"/>